<comment type="caution">
    <text evidence="1">The sequence shown here is derived from an EMBL/GenBank/DDBJ whole genome shotgun (WGS) entry which is preliminary data.</text>
</comment>
<dbReference type="Proteomes" id="UP001487740">
    <property type="component" value="Unassembled WGS sequence"/>
</dbReference>
<reference evidence="1 2" key="1">
    <citation type="submission" date="2023-03" db="EMBL/GenBank/DDBJ databases">
        <title>High-quality genome of Scylla paramamosain provides insights in environmental adaptation.</title>
        <authorList>
            <person name="Zhang L."/>
        </authorList>
    </citation>
    <scope>NUCLEOTIDE SEQUENCE [LARGE SCALE GENOMIC DNA]</scope>
    <source>
        <strain evidence="1">LZ_2023a</strain>
        <tissue evidence="1">Muscle</tissue>
    </source>
</reference>
<name>A0AAW0TA97_SCYPA</name>
<accession>A0AAW0TA97</accession>
<keyword evidence="2" id="KW-1185">Reference proteome</keyword>
<sequence>MSVDGPLTPFMAQTVSDKCVRSCAPPPPLGHNGLPPLGLQLGTLTSPQPGIHHFARDQCGEAGQGQAAAAGIVAALVLACLSVPETRKNISSSNSSRQNSCRGRPVQFTLLFVSLARLIQILLTVRVLAFTGFEGGQGGCPGKGVKGSWCTPFPLRLNR</sequence>
<dbReference type="EMBL" id="JARAKH010000034">
    <property type="protein sequence ID" value="KAK8384574.1"/>
    <property type="molecule type" value="Genomic_DNA"/>
</dbReference>
<evidence type="ECO:0000313" key="1">
    <source>
        <dbReference type="EMBL" id="KAK8384574.1"/>
    </source>
</evidence>
<dbReference type="AlphaFoldDB" id="A0AAW0TA97"/>
<evidence type="ECO:0000313" key="2">
    <source>
        <dbReference type="Proteomes" id="UP001487740"/>
    </source>
</evidence>
<gene>
    <name evidence="1" type="ORF">O3P69_014270</name>
</gene>
<organism evidence="1 2">
    <name type="scientific">Scylla paramamosain</name>
    <name type="common">Mud crab</name>
    <dbReference type="NCBI Taxonomy" id="85552"/>
    <lineage>
        <taxon>Eukaryota</taxon>
        <taxon>Metazoa</taxon>
        <taxon>Ecdysozoa</taxon>
        <taxon>Arthropoda</taxon>
        <taxon>Crustacea</taxon>
        <taxon>Multicrustacea</taxon>
        <taxon>Malacostraca</taxon>
        <taxon>Eumalacostraca</taxon>
        <taxon>Eucarida</taxon>
        <taxon>Decapoda</taxon>
        <taxon>Pleocyemata</taxon>
        <taxon>Brachyura</taxon>
        <taxon>Eubrachyura</taxon>
        <taxon>Portunoidea</taxon>
        <taxon>Portunidae</taxon>
        <taxon>Portuninae</taxon>
        <taxon>Scylla</taxon>
    </lineage>
</organism>
<protein>
    <submittedName>
        <fullName evidence="1">Uncharacterized protein</fullName>
    </submittedName>
</protein>
<proteinExistence type="predicted"/>